<feature type="transmembrane region" description="Helical" evidence="1">
    <location>
        <begin position="64"/>
        <end position="82"/>
    </location>
</feature>
<sequence length="265" mass="30022">MATSTDLEAQQPLLEADEYDSYSWVLLEDHPLRSYPTDVDCHPDISAFTRKCYVVARRRWRERVLPLLCLLLMFFVIVQFLLQLPHFASHLLEPISTEEVPGFIQSAQMERATQNAVEYALASGCTGVRADLWLRNGDLLLGTELNRTLQSVYLRPLLARLEAQNAASNESANGRVELDQSSSVGLFDEDTLQSFTLFLDIRTPMRMAWPQLIAQLEELNERGYLSYRNVAQDIVSRPVTVVVSGGGNRRLSLVDDLSRIMKGLF</sequence>
<dbReference type="EMBL" id="JBFXLS010000005">
    <property type="protein sequence ID" value="KAL2833034.1"/>
    <property type="molecule type" value="Genomic_DNA"/>
</dbReference>
<keyword evidence="1" id="KW-1133">Transmembrane helix</keyword>
<evidence type="ECO:0000256" key="1">
    <source>
        <dbReference type="SAM" id="Phobius"/>
    </source>
</evidence>
<dbReference type="Proteomes" id="UP001610335">
    <property type="component" value="Unassembled WGS sequence"/>
</dbReference>
<gene>
    <name evidence="2" type="ORF">BDW59DRAFT_95073</name>
</gene>
<evidence type="ECO:0000313" key="2">
    <source>
        <dbReference type="EMBL" id="KAL2833034.1"/>
    </source>
</evidence>
<dbReference type="PANTHER" id="PTHR31571:SF5">
    <property type="entry name" value="ALTERED INHERITANCE OF MITOCHONDRIA PROTEIN 6"/>
    <property type="match status" value="1"/>
</dbReference>
<evidence type="ECO:0000313" key="3">
    <source>
        <dbReference type="Proteomes" id="UP001610335"/>
    </source>
</evidence>
<keyword evidence="1" id="KW-0812">Transmembrane</keyword>
<proteinExistence type="predicted"/>
<protein>
    <submittedName>
        <fullName evidence="2">Uncharacterized protein</fullName>
    </submittedName>
</protein>
<dbReference type="PANTHER" id="PTHR31571">
    <property type="entry name" value="ALTERED INHERITANCE OF MITOCHONDRIA PROTEIN 6"/>
    <property type="match status" value="1"/>
</dbReference>
<keyword evidence="3" id="KW-1185">Reference proteome</keyword>
<comment type="caution">
    <text evidence="2">The sequence shown here is derived from an EMBL/GenBank/DDBJ whole genome shotgun (WGS) entry which is preliminary data.</text>
</comment>
<organism evidence="2 3">
    <name type="scientific">Aspergillus cavernicola</name>
    <dbReference type="NCBI Taxonomy" id="176166"/>
    <lineage>
        <taxon>Eukaryota</taxon>
        <taxon>Fungi</taxon>
        <taxon>Dikarya</taxon>
        <taxon>Ascomycota</taxon>
        <taxon>Pezizomycotina</taxon>
        <taxon>Eurotiomycetes</taxon>
        <taxon>Eurotiomycetidae</taxon>
        <taxon>Eurotiales</taxon>
        <taxon>Aspergillaceae</taxon>
        <taxon>Aspergillus</taxon>
        <taxon>Aspergillus subgen. Nidulantes</taxon>
    </lineage>
</organism>
<dbReference type="InterPro" id="IPR051236">
    <property type="entry name" value="HAT_RTT109-like"/>
</dbReference>
<keyword evidence="1" id="KW-0472">Membrane</keyword>
<name>A0ABR4IZ08_9EURO</name>
<accession>A0ABR4IZ08</accession>
<reference evidence="2 3" key="1">
    <citation type="submission" date="2024-07" db="EMBL/GenBank/DDBJ databases">
        <title>Section-level genome sequencing and comparative genomics of Aspergillus sections Usti and Cavernicolus.</title>
        <authorList>
            <consortium name="Lawrence Berkeley National Laboratory"/>
            <person name="Nybo J.L."/>
            <person name="Vesth T.C."/>
            <person name="Theobald S."/>
            <person name="Frisvad J.C."/>
            <person name="Larsen T.O."/>
            <person name="Kjaerboelling I."/>
            <person name="Rothschild-Mancinelli K."/>
            <person name="Lyhne E.K."/>
            <person name="Kogle M.E."/>
            <person name="Barry K."/>
            <person name="Clum A."/>
            <person name="Na H."/>
            <person name="Ledsgaard L."/>
            <person name="Lin J."/>
            <person name="Lipzen A."/>
            <person name="Kuo A."/>
            <person name="Riley R."/>
            <person name="Mondo S."/>
            <person name="LaButti K."/>
            <person name="Haridas S."/>
            <person name="Pangalinan J."/>
            <person name="Salamov A.A."/>
            <person name="Simmons B.A."/>
            <person name="Magnuson J.K."/>
            <person name="Chen J."/>
            <person name="Drula E."/>
            <person name="Henrissat B."/>
            <person name="Wiebenga A."/>
            <person name="Lubbers R.J."/>
            <person name="Gomes A.C."/>
            <person name="Makela M.R."/>
            <person name="Stajich J."/>
            <person name="Grigoriev I.V."/>
            <person name="Mortensen U.H."/>
            <person name="De vries R.P."/>
            <person name="Baker S.E."/>
            <person name="Andersen M.R."/>
        </authorList>
    </citation>
    <scope>NUCLEOTIDE SEQUENCE [LARGE SCALE GENOMIC DNA]</scope>
    <source>
        <strain evidence="2 3">CBS 600.67</strain>
    </source>
</reference>